<sequence length="160" mass="18450">MALRERDTSSSTSEFRVELDPSASISERLRAQAEAHREPLEFATRFSDLKDYPLKDDEKRDYVIIMSMSGDGLLVRLERGFTEPGKGFKDQVTWERTVELDNSGKPHKLMRVEVWERAKRFRLLPEQISGTFVPNDKGELEPISVSTEWTYILPVDKSAE</sequence>
<proteinExistence type="predicted"/>
<feature type="region of interest" description="Disordered" evidence="1">
    <location>
        <begin position="1"/>
        <end position="22"/>
    </location>
</feature>
<name>A0A1F7GI05_9BACT</name>
<accession>A0A1F7GI05</accession>
<dbReference type="AlphaFoldDB" id="A0A1F7GI05"/>
<gene>
    <name evidence="2" type="ORF">A2799_02945</name>
</gene>
<dbReference type="EMBL" id="MFZH01000030">
    <property type="protein sequence ID" value="OGK18535.1"/>
    <property type="molecule type" value="Genomic_DNA"/>
</dbReference>
<reference evidence="2 3" key="1">
    <citation type="journal article" date="2016" name="Nat. Commun.">
        <title>Thousands of microbial genomes shed light on interconnected biogeochemical processes in an aquifer system.</title>
        <authorList>
            <person name="Anantharaman K."/>
            <person name="Brown C.T."/>
            <person name="Hug L.A."/>
            <person name="Sharon I."/>
            <person name="Castelle C.J."/>
            <person name="Probst A.J."/>
            <person name="Thomas B.C."/>
            <person name="Singh A."/>
            <person name="Wilkins M.J."/>
            <person name="Karaoz U."/>
            <person name="Brodie E.L."/>
            <person name="Williams K.H."/>
            <person name="Hubbard S.S."/>
            <person name="Banfield J.F."/>
        </authorList>
    </citation>
    <scope>NUCLEOTIDE SEQUENCE [LARGE SCALE GENOMIC DNA]</scope>
</reference>
<organism evidence="2 3">
    <name type="scientific">Candidatus Roizmanbacteria bacterium RIFCSPHIGHO2_01_FULL_39_24</name>
    <dbReference type="NCBI Taxonomy" id="1802032"/>
    <lineage>
        <taxon>Bacteria</taxon>
        <taxon>Candidatus Roizmaniibacteriota</taxon>
    </lineage>
</organism>
<evidence type="ECO:0000313" key="2">
    <source>
        <dbReference type="EMBL" id="OGK18535.1"/>
    </source>
</evidence>
<dbReference type="Proteomes" id="UP000176850">
    <property type="component" value="Unassembled WGS sequence"/>
</dbReference>
<evidence type="ECO:0000256" key="1">
    <source>
        <dbReference type="SAM" id="MobiDB-lite"/>
    </source>
</evidence>
<evidence type="ECO:0000313" key="3">
    <source>
        <dbReference type="Proteomes" id="UP000176850"/>
    </source>
</evidence>
<comment type="caution">
    <text evidence="2">The sequence shown here is derived from an EMBL/GenBank/DDBJ whole genome shotgun (WGS) entry which is preliminary data.</text>
</comment>
<protein>
    <submittedName>
        <fullName evidence="2">Uncharacterized protein</fullName>
    </submittedName>
</protein>